<evidence type="ECO:0000313" key="1">
    <source>
        <dbReference type="EMBL" id="KAJ0080402.1"/>
    </source>
</evidence>
<dbReference type="EMBL" id="CM047909">
    <property type="protein sequence ID" value="KAJ0080402.1"/>
    <property type="molecule type" value="Genomic_DNA"/>
</dbReference>
<accession>A0ACC1A044</accession>
<sequence length="525" mass="60176">MRHQAFSLDLVKYVIGLDIFHGIYTIEDSCLLLSGHTYESFSMHDFVREVALSIANRDDHVFSVRNEIKWEWPHRDRLKICKKIFVRDSTIGDLSKGFLDCPQLESFFMNKKVGDSHVKIPDNFFIGMKKLKVLDLDGMQFSFLQSSLGLLVNLQTLCLDYSEFEHVAIIGELKELKILSLRGSSVEQLPKEIGQLTQLKLLDLSDCDQLEVIAPNVLSNLVQLEELYMNGCPVLWEVEGFNVQRNNASLEELKHLQLTTLEIDIEDDKIVPEGLFTKKLDRYKISIGDKPITSIRTLKLKLNSTIWSDNLQGFKNVEFLCLDQLEGINNVVFYLDKEGFSQLKNLHVHNNSNVLFIVDLIKCTPHDAFPALESLILFNLINLEKICYGQPTINSFSNLKIIEVAHCDKLKNIFSSSNSRSLPHLQTIHVAKCENMKEIFVAEREDNVNNNEVIERVEFYQLRDLTLTNLPRIASFYSEVKTPSTLPMRQKESTTNLQSNDNNLEDELDTFTPLLNGKVWSAITL</sequence>
<evidence type="ECO:0000313" key="2">
    <source>
        <dbReference type="Proteomes" id="UP001164250"/>
    </source>
</evidence>
<keyword evidence="2" id="KW-1185">Reference proteome</keyword>
<comment type="caution">
    <text evidence="1">The sequence shown here is derived from an EMBL/GenBank/DDBJ whole genome shotgun (WGS) entry which is preliminary data.</text>
</comment>
<organism evidence="1 2">
    <name type="scientific">Pistacia atlantica</name>
    <dbReference type="NCBI Taxonomy" id="434234"/>
    <lineage>
        <taxon>Eukaryota</taxon>
        <taxon>Viridiplantae</taxon>
        <taxon>Streptophyta</taxon>
        <taxon>Embryophyta</taxon>
        <taxon>Tracheophyta</taxon>
        <taxon>Spermatophyta</taxon>
        <taxon>Magnoliopsida</taxon>
        <taxon>eudicotyledons</taxon>
        <taxon>Gunneridae</taxon>
        <taxon>Pentapetalae</taxon>
        <taxon>rosids</taxon>
        <taxon>malvids</taxon>
        <taxon>Sapindales</taxon>
        <taxon>Anacardiaceae</taxon>
        <taxon>Pistacia</taxon>
    </lineage>
</organism>
<name>A0ACC1A044_9ROSI</name>
<proteinExistence type="predicted"/>
<reference evidence="2" key="1">
    <citation type="journal article" date="2023" name="G3 (Bethesda)">
        <title>Genome assembly and association tests identify interacting loci associated with vigor, precocity, and sex in interspecific pistachio rootstocks.</title>
        <authorList>
            <person name="Palmer W."/>
            <person name="Jacygrad E."/>
            <person name="Sagayaradj S."/>
            <person name="Cavanaugh K."/>
            <person name="Han R."/>
            <person name="Bertier L."/>
            <person name="Beede B."/>
            <person name="Kafkas S."/>
            <person name="Golino D."/>
            <person name="Preece J."/>
            <person name="Michelmore R."/>
        </authorList>
    </citation>
    <scope>NUCLEOTIDE SEQUENCE [LARGE SCALE GENOMIC DNA]</scope>
</reference>
<protein>
    <submittedName>
        <fullName evidence="1">Uncharacterized protein</fullName>
    </submittedName>
</protein>
<gene>
    <name evidence="1" type="ORF">Patl1_23918</name>
</gene>
<dbReference type="Proteomes" id="UP001164250">
    <property type="component" value="Chromosome 13"/>
</dbReference>